<proteinExistence type="predicted"/>
<gene>
    <name evidence="2" type="ORF">LCGC14_3126050</name>
</gene>
<feature type="non-terminal residue" evidence="2">
    <location>
        <position position="1"/>
    </location>
</feature>
<dbReference type="InterPro" id="IPR052911">
    <property type="entry name" value="Corrinoid_activation_enz"/>
</dbReference>
<dbReference type="InterPro" id="IPR027980">
    <property type="entry name" value="RACo_C"/>
</dbReference>
<dbReference type="Pfam" id="PF14574">
    <property type="entry name" value="RACo_C_ter"/>
    <property type="match status" value="1"/>
</dbReference>
<evidence type="ECO:0000313" key="2">
    <source>
        <dbReference type="EMBL" id="KKK50334.1"/>
    </source>
</evidence>
<dbReference type="PANTHER" id="PTHR42895:SF1">
    <property type="entry name" value="IRON-SULFUR CLUSTER PROTEIN"/>
    <property type="match status" value="1"/>
</dbReference>
<evidence type="ECO:0000259" key="1">
    <source>
        <dbReference type="Pfam" id="PF14574"/>
    </source>
</evidence>
<dbReference type="EMBL" id="LAZR01068075">
    <property type="protein sequence ID" value="KKK50334.1"/>
    <property type="molecule type" value="Genomic_DNA"/>
</dbReference>
<organism evidence="2">
    <name type="scientific">marine sediment metagenome</name>
    <dbReference type="NCBI Taxonomy" id="412755"/>
    <lineage>
        <taxon>unclassified sequences</taxon>
        <taxon>metagenomes</taxon>
        <taxon>ecological metagenomes</taxon>
    </lineage>
</organism>
<accession>A0A0F8Y882</accession>
<dbReference type="AlphaFoldDB" id="A0A0F8Y882"/>
<reference evidence="2" key="1">
    <citation type="journal article" date="2015" name="Nature">
        <title>Complex archaea that bridge the gap between prokaryotes and eukaryotes.</title>
        <authorList>
            <person name="Spang A."/>
            <person name="Saw J.H."/>
            <person name="Jorgensen S.L."/>
            <person name="Zaremba-Niedzwiedzka K."/>
            <person name="Martijn J."/>
            <person name="Lind A.E."/>
            <person name="van Eijk R."/>
            <person name="Schleper C."/>
            <person name="Guy L."/>
            <person name="Ettema T.J."/>
        </authorList>
    </citation>
    <scope>NUCLEOTIDE SEQUENCE</scope>
</reference>
<protein>
    <recommendedName>
        <fullName evidence="1">RACo C-terminal domain-containing protein</fullName>
    </recommendedName>
</protein>
<feature type="domain" description="RACo C-terminal" evidence="1">
    <location>
        <begin position="5"/>
        <end position="154"/>
    </location>
</feature>
<name>A0A0F8Y882_9ZZZZ</name>
<dbReference type="PANTHER" id="PTHR42895">
    <property type="entry name" value="IRON-SULFUR CLUSTER-BINDING PROTEIN-RELATED"/>
    <property type="match status" value="1"/>
</dbReference>
<sequence length="157" mass="16793">QDDAELLAYTIVPAEDTPADTGPICITQRDVAALLQAKGVIFSALQIVLARAGRQMTDVRRFFLAGGFARHIDLDNAVAMGLLPDVDRSRYSFIGNGSLGGAVLAVIDSEVRAGLDRLAAAPEVIELNLDPGFMEAYTMAMFLPNGDPTLFPSVEVR</sequence>
<comment type="caution">
    <text evidence="2">The sequence shown here is derived from an EMBL/GenBank/DDBJ whole genome shotgun (WGS) entry which is preliminary data.</text>
</comment>